<name>A0A8K0D445_IGNLU</name>
<evidence type="ECO:0000313" key="1">
    <source>
        <dbReference type="EMBL" id="KAF2899063.1"/>
    </source>
</evidence>
<proteinExistence type="predicted"/>
<sequence length="111" mass="12146">MSRFKASQVKEFNGWLTVLPSKSIGTLLDNSVLRIGIALGFASAVQTLRPWSNSARYFVNELGHRMMVATGDARSKQFFIQPISLAIQRGNAASVIGTFPPSAAMEEIFLL</sequence>
<reference evidence="1" key="1">
    <citation type="submission" date="2019-08" db="EMBL/GenBank/DDBJ databases">
        <title>The genome of the North American firefly Photinus pyralis.</title>
        <authorList>
            <consortium name="Photinus pyralis genome working group"/>
            <person name="Fallon T.R."/>
            <person name="Sander Lower S.E."/>
            <person name="Weng J.-K."/>
        </authorList>
    </citation>
    <scope>NUCLEOTIDE SEQUENCE</scope>
    <source>
        <strain evidence="1">TRF0915ILg1</strain>
        <tissue evidence="1">Whole body</tissue>
    </source>
</reference>
<protein>
    <submittedName>
        <fullName evidence="1">Uncharacterized protein</fullName>
    </submittedName>
</protein>
<dbReference type="EMBL" id="VTPC01003068">
    <property type="protein sequence ID" value="KAF2899063.1"/>
    <property type="molecule type" value="Genomic_DNA"/>
</dbReference>
<dbReference type="Proteomes" id="UP000801492">
    <property type="component" value="Unassembled WGS sequence"/>
</dbReference>
<evidence type="ECO:0000313" key="2">
    <source>
        <dbReference type="Proteomes" id="UP000801492"/>
    </source>
</evidence>
<dbReference type="AlphaFoldDB" id="A0A8K0D445"/>
<comment type="caution">
    <text evidence="1">The sequence shown here is derived from an EMBL/GenBank/DDBJ whole genome shotgun (WGS) entry which is preliminary data.</text>
</comment>
<accession>A0A8K0D445</accession>
<dbReference type="OrthoDB" id="2016582at2759"/>
<keyword evidence="2" id="KW-1185">Reference proteome</keyword>
<gene>
    <name evidence="1" type="ORF">ILUMI_07113</name>
</gene>
<organism evidence="1 2">
    <name type="scientific">Ignelater luminosus</name>
    <name type="common">Cucubano</name>
    <name type="synonym">Pyrophorus luminosus</name>
    <dbReference type="NCBI Taxonomy" id="2038154"/>
    <lineage>
        <taxon>Eukaryota</taxon>
        <taxon>Metazoa</taxon>
        <taxon>Ecdysozoa</taxon>
        <taxon>Arthropoda</taxon>
        <taxon>Hexapoda</taxon>
        <taxon>Insecta</taxon>
        <taxon>Pterygota</taxon>
        <taxon>Neoptera</taxon>
        <taxon>Endopterygota</taxon>
        <taxon>Coleoptera</taxon>
        <taxon>Polyphaga</taxon>
        <taxon>Elateriformia</taxon>
        <taxon>Elateroidea</taxon>
        <taxon>Elateridae</taxon>
        <taxon>Agrypninae</taxon>
        <taxon>Pyrophorini</taxon>
        <taxon>Ignelater</taxon>
    </lineage>
</organism>